<dbReference type="InterPro" id="IPR020449">
    <property type="entry name" value="Tscrpt_reg_AraC-type_HTH"/>
</dbReference>
<dbReference type="Gene3D" id="1.10.10.60">
    <property type="entry name" value="Homeodomain-like"/>
    <property type="match status" value="2"/>
</dbReference>
<keyword evidence="6" id="KW-1185">Reference proteome</keyword>
<dbReference type="Pfam" id="PF12833">
    <property type="entry name" value="HTH_18"/>
    <property type="match status" value="1"/>
</dbReference>
<dbReference type="PRINTS" id="PR00032">
    <property type="entry name" value="HTHARAC"/>
</dbReference>
<proteinExistence type="predicted"/>
<keyword evidence="2" id="KW-0238">DNA-binding</keyword>
<dbReference type="Pfam" id="PF02311">
    <property type="entry name" value="AraC_binding"/>
    <property type="match status" value="1"/>
</dbReference>
<evidence type="ECO:0000313" key="5">
    <source>
        <dbReference type="EMBL" id="TDQ36423.1"/>
    </source>
</evidence>
<protein>
    <submittedName>
        <fullName evidence="5">AraC family transcriptional regulator</fullName>
    </submittedName>
</protein>
<dbReference type="OrthoDB" id="182958at2"/>
<dbReference type="PROSITE" id="PS00041">
    <property type="entry name" value="HTH_ARAC_FAMILY_1"/>
    <property type="match status" value="1"/>
</dbReference>
<feature type="domain" description="HTH araC/xylS-type" evidence="4">
    <location>
        <begin position="186"/>
        <end position="284"/>
    </location>
</feature>
<dbReference type="Proteomes" id="UP000295632">
    <property type="component" value="Unassembled WGS sequence"/>
</dbReference>
<dbReference type="RefSeq" id="WP_133581712.1">
    <property type="nucleotide sequence ID" value="NZ_SNYJ01000018.1"/>
</dbReference>
<dbReference type="PANTHER" id="PTHR43280:SF2">
    <property type="entry name" value="HTH-TYPE TRANSCRIPTIONAL REGULATOR EXSA"/>
    <property type="match status" value="1"/>
</dbReference>
<dbReference type="AlphaFoldDB" id="A0A4R6TW08"/>
<dbReference type="GO" id="GO:0043565">
    <property type="term" value="F:sequence-specific DNA binding"/>
    <property type="evidence" value="ECO:0007669"/>
    <property type="project" value="InterPro"/>
</dbReference>
<sequence length="292" mass="33756">MTLYQYHLSEFPNGNTLFPFHIDLHTISTTFHTHRHDFLECAYVVSGHGVEEVNGHSFTLEPGTVTFIRPFDTHSIYCDTPSDPLMIYNINFRSELFTSWELASSSLYPLFYERERWPQSHVQLTMDQKKIATMLSEEMLRLYENHETHRHVLLQAKLGELLLLFFEAAKETPPPPTKHERSADIWEVMDYLHAHFRLPLQQKALAGKFHMSASQLSEKMNAISGKSFTDNLHELRIRYACSLLFSTRMPIGDIAEACGFNSFKTFSRVFKDQMGETPSAFRNQAHHASPTP</sequence>
<dbReference type="SMART" id="SM00342">
    <property type="entry name" value="HTH_ARAC"/>
    <property type="match status" value="1"/>
</dbReference>
<dbReference type="GO" id="GO:0003700">
    <property type="term" value="F:DNA-binding transcription factor activity"/>
    <property type="evidence" value="ECO:0007669"/>
    <property type="project" value="InterPro"/>
</dbReference>
<organism evidence="5 6">
    <name type="scientific">Aureibacillus halotolerans</name>
    <dbReference type="NCBI Taxonomy" id="1508390"/>
    <lineage>
        <taxon>Bacteria</taxon>
        <taxon>Bacillati</taxon>
        <taxon>Bacillota</taxon>
        <taxon>Bacilli</taxon>
        <taxon>Bacillales</taxon>
        <taxon>Bacillaceae</taxon>
        <taxon>Aureibacillus</taxon>
    </lineage>
</organism>
<evidence type="ECO:0000256" key="1">
    <source>
        <dbReference type="ARBA" id="ARBA00023015"/>
    </source>
</evidence>
<dbReference type="InterPro" id="IPR018060">
    <property type="entry name" value="HTH_AraC"/>
</dbReference>
<comment type="caution">
    <text evidence="5">The sequence shown here is derived from an EMBL/GenBank/DDBJ whole genome shotgun (WGS) entry which is preliminary data.</text>
</comment>
<evidence type="ECO:0000313" key="6">
    <source>
        <dbReference type="Proteomes" id="UP000295632"/>
    </source>
</evidence>
<keyword evidence="3" id="KW-0804">Transcription</keyword>
<dbReference type="InterPro" id="IPR003313">
    <property type="entry name" value="AraC-bd"/>
</dbReference>
<reference evidence="5 6" key="1">
    <citation type="submission" date="2019-03" db="EMBL/GenBank/DDBJ databases">
        <title>Genomic Encyclopedia of Type Strains, Phase IV (KMG-IV): sequencing the most valuable type-strain genomes for metagenomic binning, comparative biology and taxonomic classification.</title>
        <authorList>
            <person name="Goeker M."/>
        </authorList>
    </citation>
    <scope>NUCLEOTIDE SEQUENCE [LARGE SCALE GENOMIC DNA]</scope>
    <source>
        <strain evidence="5 6">DSM 28697</strain>
    </source>
</reference>
<dbReference type="EMBL" id="SNYJ01000018">
    <property type="protein sequence ID" value="TDQ36423.1"/>
    <property type="molecule type" value="Genomic_DNA"/>
</dbReference>
<dbReference type="SUPFAM" id="SSF46689">
    <property type="entry name" value="Homeodomain-like"/>
    <property type="match status" value="1"/>
</dbReference>
<dbReference type="PROSITE" id="PS01124">
    <property type="entry name" value="HTH_ARAC_FAMILY_2"/>
    <property type="match status" value="1"/>
</dbReference>
<dbReference type="InterPro" id="IPR037923">
    <property type="entry name" value="HTH-like"/>
</dbReference>
<evidence type="ECO:0000259" key="4">
    <source>
        <dbReference type="PROSITE" id="PS01124"/>
    </source>
</evidence>
<dbReference type="PANTHER" id="PTHR43280">
    <property type="entry name" value="ARAC-FAMILY TRANSCRIPTIONAL REGULATOR"/>
    <property type="match status" value="1"/>
</dbReference>
<dbReference type="Gene3D" id="2.60.120.10">
    <property type="entry name" value="Jelly Rolls"/>
    <property type="match status" value="1"/>
</dbReference>
<evidence type="ECO:0000256" key="2">
    <source>
        <dbReference type="ARBA" id="ARBA00023125"/>
    </source>
</evidence>
<gene>
    <name evidence="5" type="ORF">EV213_11853</name>
</gene>
<accession>A0A4R6TW08</accession>
<name>A0A4R6TW08_9BACI</name>
<evidence type="ECO:0000256" key="3">
    <source>
        <dbReference type="ARBA" id="ARBA00023163"/>
    </source>
</evidence>
<dbReference type="InterPro" id="IPR009057">
    <property type="entry name" value="Homeodomain-like_sf"/>
</dbReference>
<dbReference type="SUPFAM" id="SSF51215">
    <property type="entry name" value="Regulatory protein AraC"/>
    <property type="match status" value="1"/>
</dbReference>
<keyword evidence="1" id="KW-0805">Transcription regulation</keyword>
<dbReference type="InterPro" id="IPR014710">
    <property type="entry name" value="RmlC-like_jellyroll"/>
</dbReference>
<dbReference type="InterPro" id="IPR018062">
    <property type="entry name" value="HTH_AraC-typ_CS"/>
</dbReference>